<keyword evidence="2" id="KW-1185">Reference proteome</keyword>
<accession>A0A2Z2P2L6</accession>
<organism evidence="1 2">
    <name type="scientific">Granulosicoccus antarcticus IMCC3135</name>
    <dbReference type="NCBI Taxonomy" id="1192854"/>
    <lineage>
        <taxon>Bacteria</taxon>
        <taxon>Pseudomonadati</taxon>
        <taxon>Pseudomonadota</taxon>
        <taxon>Gammaproteobacteria</taxon>
        <taxon>Chromatiales</taxon>
        <taxon>Granulosicoccaceae</taxon>
        <taxon>Granulosicoccus</taxon>
    </lineage>
</organism>
<dbReference type="Proteomes" id="UP000250079">
    <property type="component" value="Chromosome"/>
</dbReference>
<name>A0A2Z2P2L6_9GAMM</name>
<reference evidence="1 2" key="1">
    <citation type="submission" date="2016-12" db="EMBL/GenBank/DDBJ databases">
        <authorList>
            <person name="Song W.-J."/>
            <person name="Kurnit D.M."/>
        </authorList>
    </citation>
    <scope>NUCLEOTIDE SEQUENCE [LARGE SCALE GENOMIC DNA]</scope>
    <source>
        <strain evidence="1 2">IMCC3135</strain>
    </source>
</reference>
<dbReference type="KEGG" id="gai:IMCC3135_23690"/>
<proteinExistence type="predicted"/>
<dbReference type="RefSeq" id="WP_157736229.1">
    <property type="nucleotide sequence ID" value="NZ_CP018632.1"/>
</dbReference>
<gene>
    <name evidence="1" type="ORF">IMCC3135_23690</name>
</gene>
<protein>
    <submittedName>
        <fullName evidence="1">Uncharacterized protein</fullName>
    </submittedName>
</protein>
<dbReference type="AlphaFoldDB" id="A0A2Z2P2L6"/>
<sequence length="121" mass="13574">MSEMRDGRQFDWDQLRFKILVDVASVQLPESLQWRRVAVALARAYDGPLPAYGVYRQLRAFAVARWPQLNKLVVNGTLSDELADEVITVLDASVSARQAGETDALEVEMALLRELLDGDRG</sequence>
<evidence type="ECO:0000313" key="1">
    <source>
        <dbReference type="EMBL" id="ASJ74807.1"/>
    </source>
</evidence>
<evidence type="ECO:0000313" key="2">
    <source>
        <dbReference type="Proteomes" id="UP000250079"/>
    </source>
</evidence>
<dbReference type="EMBL" id="CP018632">
    <property type="protein sequence ID" value="ASJ74807.1"/>
    <property type="molecule type" value="Genomic_DNA"/>
</dbReference>